<dbReference type="OrthoDB" id="290383at2759"/>
<feature type="transmembrane region" description="Helical" evidence="6">
    <location>
        <begin position="416"/>
        <end position="440"/>
    </location>
</feature>
<keyword evidence="4 6" id="KW-0472">Membrane</keyword>
<evidence type="ECO:0000256" key="5">
    <source>
        <dbReference type="SAM" id="MobiDB-lite"/>
    </source>
</evidence>
<feature type="transmembrane region" description="Helical" evidence="6">
    <location>
        <begin position="332"/>
        <end position="354"/>
    </location>
</feature>
<dbReference type="GO" id="GO:0005254">
    <property type="term" value="F:chloride channel activity"/>
    <property type="evidence" value="ECO:0007669"/>
    <property type="project" value="TreeGrafter"/>
</dbReference>
<feature type="region of interest" description="Disordered" evidence="5">
    <location>
        <begin position="542"/>
        <end position="584"/>
    </location>
</feature>
<feature type="domain" description="Anoctamin transmembrane" evidence="7">
    <location>
        <begin position="286"/>
        <end position="675"/>
    </location>
</feature>
<evidence type="ECO:0000256" key="2">
    <source>
        <dbReference type="ARBA" id="ARBA00022692"/>
    </source>
</evidence>
<gene>
    <name evidence="8" type="ORF">PPERSA_04183</name>
</gene>
<evidence type="ECO:0000313" key="8">
    <source>
        <dbReference type="EMBL" id="KRX03631.1"/>
    </source>
</evidence>
<evidence type="ECO:0000256" key="3">
    <source>
        <dbReference type="ARBA" id="ARBA00022989"/>
    </source>
</evidence>
<organism evidence="8 9">
    <name type="scientific">Pseudocohnilembus persalinus</name>
    <name type="common">Ciliate</name>
    <dbReference type="NCBI Taxonomy" id="266149"/>
    <lineage>
        <taxon>Eukaryota</taxon>
        <taxon>Sar</taxon>
        <taxon>Alveolata</taxon>
        <taxon>Ciliophora</taxon>
        <taxon>Intramacronucleata</taxon>
        <taxon>Oligohymenophorea</taxon>
        <taxon>Scuticociliatia</taxon>
        <taxon>Philasterida</taxon>
        <taxon>Pseudocohnilembidae</taxon>
        <taxon>Pseudocohnilembus</taxon>
    </lineage>
</organism>
<keyword evidence="2 6" id="KW-0812">Transmembrane</keyword>
<sequence>MKKLQEKIQEEHERKYKTLKQSIGINQNKFVHSKLVKIKKQQQIAFEYKKMFETALESINFPYKTKKLKNLWDRMNMKPIDPHVQYSRIKKEISYKKKYKYQVIWQNYTVSESGRTSLFNSMERIKLTYSTMQKAMNLSYLLNQRLICQIFPLHDKYEIQGKSVKILFEPYNVQKNYDRIESSVFSPKFLQQKQNNENQQNTLNRNKNKNEEQLQVSLVNSQNDIELSQNFLSFKNTNQPQKNQIQFNDYEKYKQQKEFFVDKLKNLSEIWSFSIKNPWHVPAKEVQQYFGEKIALYYLFMSYYCKQLLFMGVLGIFSFLVQISYDSESYQFVLASVIFGLVKAIWANLFVYWWRRKETKYACLFGQFKKKSFENANSDNNFEERPSFKGKYQRSITNNNLNEIHYSLQKTYVKKVLVALGCMMILIIYLLITIGIFYVSHGMTQLAEKYDRGIMAKLEKIRVSMIIPAVLNYILYNLFEKGYPTVSSLLTNYENHKSVNEYESSYINDCYVHAQFHFGVLYVCLFLSGILGFLSPMIKTNKKKKSQKKQQPSKNTKQQNQLNLAGEKTNEQNQSKKQDNQNYKEEDISNELLEENLGLDKKFFENYTQRIKNLSEDEKIQVLQKNLISKNKNPRKYIEQYIEQESVKQDFSPSSDIYGTVDEYLEISIQFAILIILPMQLDHG</sequence>
<protein>
    <recommendedName>
        <fullName evidence="7">Anoctamin transmembrane domain-containing protein</fullName>
    </recommendedName>
</protein>
<feature type="transmembrane region" description="Helical" evidence="6">
    <location>
        <begin position="295"/>
        <end position="320"/>
    </location>
</feature>
<dbReference type="InterPro" id="IPR007632">
    <property type="entry name" value="Anoctamin"/>
</dbReference>
<name>A0A0V0QMR6_PSEPJ</name>
<evidence type="ECO:0000313" key="9">
    <source>
        <dbReference type="Proteomes" id="UP000054937"/>
    </source>
</evidence>
<feature type="compositionally biased region" description="Basic and acidic residues" evidence="5">
    <location>
        <begin position="568"/>
        <end position="584"/>
    </location>
</feature>
<dbReference type="Proteomes" id="UP000054937">
    <property type="component" value="Unassembled WGS sequence"/>
</dbReference>
<evidence type="ECO:0000256" key="4">
    <source>
        <dbReference type="ARBA" id="ARBA00023136"/>
    </source>
</evidence>
<dbReference type="PANTHER" id="PTHR12308:SF73">
    <property type="entry name" value="ANOCTAMIN"/>
    <property type="match status" value="1"/>
</dbReference>
<keyword evidence="9" id="KW-1185">Reference proteome</keyword>
<dbReference type="AlphaFoldDB" id="A0A0V0QMR6"/>
<dbReference type="Pfam" id="PF04547">
    <property type="entry name" value="Anoctamin"/>
    <property type="match status" value="1"/>
</dbReference>
<comment type="subcellular location">
    <subcellularLocation>
        <location evidence="1">Membrane</location>
        <topology evidence="1">Multi-pass membrane protein</topology>
    </subcellularLocation>
</comment>
<keyword evidence="3 6" id="KW-1133">Transmembrane helix</keyword>
<dbReference type="PANTHER" id="PTHR12308">
    <property type="entry name" value="ANOCTAMIN"/>
    <property type="match status" value="1"/>
</dbReference>
<evidence type="ECO:0000259" key="7">
    <source>
        <dbReference type="Pfam" id="PF04547"/>
    </source>
</evidence>
<feature type="compositionally biased region" description="Low complexity" evidence="5">
    <location>
        <begin position="549"/>
        <end position="561"/>
    </location>
</feature>
<dbReference type="GO" id="GO:0016020">
    <property type="term" value="C:membrane"/>
    <property type="evidence" value="ECO:0007669"/>
    <property type="project" value="UniProtKB-SubCell"/>
</dbReference>
<accession>A0A0V0QMR6</accession>
<evidence type="ECO:0000256" key="6">
    <source>
        <dbReference type="SAM" id="Phobius"/>
    </source>
</evidence>
<reference evidence="8 9" key="1">
    <citation type="journal article" date="2015" name="Sci. Rep.">
        <title>Genome of the facultative scuticociliatosis pathogen Pseudocohnilembus persalinus provides insight into its virulence through horizontal gene transfer.</title>
        <authorList>
            <person name="Xiong J."/>
            <person name="Wang G."/>
            <person name="Cheng J."/>
            <person name="Tian M."/>
            <person name="Pan X."/>
            <person name="Warren A."/>
            <person name="Jiang C."/>
            <person name="Yuan D."/>
            <person name="Miao W."/>
        </authorList>
    </citation>
    <scope>NUCLEOTIDE SEQUENCE [LARGE SCALE GENOMIC DNA]</scope>
    <source>
        <strain evidence="8">36N120E</strain>
    </source>
</reference>
<feature type="transmembrane region" description="Helical" evidence="6">
    <location>
        <begin position="516"/>
        <end position="538"/>
    </location>
</feature>
<dbReference type="EMBL" id="LDAU01000129">
    <property type="protein sequence ID" value="KRX03631.1"/>
    <property type="molecule type" value="Genomic_DNA"/>
</dbReference>
<dbReference type="InParanoid" id="A0A0V0QMR6"/>
<dbReference type="InterPro" id="IPR049452">
    <property type="entry name" value="Anoctamin_TM"/>
</dbReference>
<proteinExistence type="predicted"/>
<comment type="caution">
    <text evidence="8">The sequence shown here is derived from an EMBL/GenBank/DDBJ whole genome shotgun (WGS) entry which is preliminary data.</text>
</comment>
<evidence type="ECO:0000256" key="1">
    <source>
        <dbReference type="ARBA" id="ARBA00004141"/>
    </source>
</evidence>